<evidence type="ECO:0000313" key="2">
    <source>
        <dbReference type="Proteomes" id="UP000627838"/>
    </source>
</evidence>
<protein>
    <submittedName>
        <fullName evidence="1">Uncharacterized protein</fullName>
    </submittedName>
</protein>
<proteinExistence type="predicted"/>
<gene>
    <name evidence="1" type="ORF">H4W34_000730</name>
</gene>
<dbReference type="RefSeq" id="WP_192757848.1">
    <property type="nucleotide sequence ID" value="NZ_JADBDZ010000001.1"/>
</dbReference>
<dbReference type="Proteomes" id="UP000627838">
    <property type="component" value="Unassembled WGS sequence"/>
</dbReference>
<dbReference type="EMBL" id="JADBDZ010000001">
    <property type="protein sequence ID" value="MBE1530897.1"/>
    <property type="molecule type" value="Genomic_DNA"/>
</dbReference>
<evidence type="ECO:0000313" key="1">
    <source>
        <dbReference type="EMBL" id="MBE1530897.1"/>
    </source>
</evidence>
<comment type="caution">
    <text evidence="1">The sequence shown here is derived from an EMBL/GenBank/DDBJ whole genome shotgun (WGS) entry which is preliminary data.</text>
</comment>
<organism evidence="1 2">
    <name type="scientific">Actinomadura algeriensis</name>
    <dbReference type="NCBI Taxonomy" id="1679523"/>
    <lineage>
        <taxon>Bacteria</taxon>
        <taxon>Bacillati</taxon>
        <taxon>Actinomycetota</taxon>
        <taxon>Actinomycetes</taxon>
        <taxon>Streptosporangiales</taxon>
        <taxon>Thermomonosporaceae</taxon>
        <taxon>Actinomadura</taxon>
    </lineage>
</organism>
<name>A0ABR9JK24_9ACTN</name>
<sequence>MNSDELTYADLDRLSGEILPRRIALSVGMSAGGEKTADDGDTIIAYACQSTYSSGTTGVLGTGLLAQPAHSTLTCVPAAVVHDDGA</sequence>
<reference evidence="1 2" key="1">
    <citation type="submission" date="2020-10" db="EMBL/GenBank/DDBJ databases">
        <title>Sequencing the genomes of 1000 actinobacteria strains.</title>
        <authorList>
            <person name="Klenk H.-P."/>
        </authorList>
    </citation>
    <scope>NUCLEOTIDE SEQUENCE [LARGE SCALE GENOMIC DNA]</scope>
    <source>
        <strain evidence="1 2">DSM 46744</strain>
    </source>
</reference>
<keyword evidence="2" id="KW-1185">Reference proteome</keyword>
<accession>A0ABR9JK24</accession>